<keyword evidence="3" id="KW-0694">RNA-binding</keyword>
<keyword evidence="4 10" id="KW-0689">Ribosomal protein</keyword>
<dbReference type="CDD" id="cd05688">
    <property type="entry name" value="S1_RPS1_repeat_ec3"/>
    <property type="match status" value="1"/>
</dbReference>
<evidence type="ECO:0000256" key="5">
    <source>
        <dbReference type="ARBA" id="ARBA00023274"/>
    </source>
</evidence>
<feature type="domain" description="S1 motif" evidence="9">
    <location>
        <begin position="379"/>
        <end position="449"/>
    </location>
</feature>
<dbReference type="CDD" id="cd00164">
    <property type="entry name" value="S1_like"/>
    <property type="match status" value="1"/>
</dbReference>
<evidence type="ECO:0000313" key="11">
    <source>
        <dbReference type="Proteomes" id="UP000226525"/>
    </source>
</evidence>
<evidence type="ECO:0000256" key="8">
    <source>
        <dbReference type="SAM" id="MobiDB-lite"/>
    </source>
</evidence>
<evidence type="ECO:0000256" key="2">
    <source>
        <dbReference type="ARBA" id="ARBA00022737"/>
    </source>
</evidence>
<feature type="region of interest" description="Disordered" evidence="8">
    <location>
        <begin position="546"/>
        <end position="569"/>
    </location>
</feature>
<evidence type="ECO:0000256" key="6">
    <source>
        <dbReference type="ARBA" id="ARBA00035293"/>
    </source>
</evidence>
<comment type="caution">
    <text evidence="10">The sequence shown here is derived from an EMBL/GenBank/DDBJ whole genome shotgun (WGS) entry which is preliminary data.</text>
</comment>
<feature type="domain" description="S1 motif" evidence="9">
    <location>
        <begin position="292"/>
        <end position="362"/>
    </location>
</feature>
<evidence type="ECO:0000313" key="10">
    <source>
        <dbReference type="EMBL" id="MAH62637.1"/>
    </source>
</evidence>
<dbReference type="Gene3D" id="2.40.50.140">
    <property type="entry name" value="Nucleic acid-binding proteins"/>
    <property type="match status" value="6"/>
</dbReference>
<sequence length="569" mass="63620">MTESISTSTALEPIVFFEESEDFDLLYDETLVGISEQEIITGVVTTIGKDYVTVDIGFKSDCLISTEEFLNSEGTLTANIGDQVEVYVEALEEDDGITNISKTKAEKLRVWEKIGKIYEEDGIVTGAIINRIKGGLSVDIGVKAFLPGSQVDLRPVRNLDKLLGESFDFKILKFNQKRGNIVLSRRALLEIDREEKRKKTLEILHEGANILGVVKNITDYGVFVDLGGVDGLLHITDMTWGRIVHPSEMFSIGDEVEVLVLKYNPDEQKVSLGLKQKTQNPWESVSENYSAGTKITGRIVSLTDYGAFIELEPGVEGLIHVSEMSWTKKIRHPSKVVQLGQEVDAVVKEIDVERKRISLSMKEAEPNPWRLALDRYPIGSVVTGRVRNITDFGIFVGLDEGIDGLVHVSDISWAQRQRKPSEIARKGEEIEVKVLNIDVEQERLSLGIKQLTEDPWRNLDDRFPLNQEVVGRVVNITDFGIFVEVLEGVEGLVHISEIDGSVPKNKINDFYPVDTEVRARVIKIDPEERRLGLSIIEVKNAHFTGEGAVVEEGGEEETNEEETNEEETA</sequence>
<keyword evidence="5" id="KW-0687">Ribonucleoprotein</keyword>
<accession>A0A2D6YHH5</accession>
<keyword evidence="2" id="KW-0677">Repeat</keyword>
<feature type="compositionally biased region" description="Acidic residues" evidence="8">
    <location>
        <begin position="552"/>
        <end position="569"/>
    </location>
</feature>
<dbReference type="NCBIfam" id="NF004952">
    <property type="entry name" value="PRK06299.1-2"/>
    <property type="match status" value="1"/>
</dbReference>
<evidence type="ECO:0000256" key="3">
    <source>
        <dbReference type="ARBA" id="ARBA00022884"/>
    </source>
</evidence>
<evidence type="ECO:0000256" key="7">
    <source>
        <dbReference type="ARBA" id="ARBA00035517"/>
    </source>
</evidence>
<dbReference type="InterPro" id="IPR050437">
    <property type="entry name" value="Ribos_protein_bS1-like"/>
</dbReference>
<feature type="domain" description="S1 motif" evidence="9">
    <location>
        <begin position="466"/>
        <end position="536"/>
    </location>
</feature>
<dbReference type="FunFam" id="2.40.50.140:FF:000018">
    <property type="entry name" value="30S ribosomal protein S1"/>
    <property type="match status" value="1"/>
</dbReference>
<protein>
    <recommendedName>
        <fullName evidence="6">Small ribosomal subunit protein bS1</fullName>
    </recommendedName>
    <alternativeName>
        <fullName evidence="7">30S ribosomal protein S1</fullName>
    </alternativeName>
</protein>
<feature type="domain" description="S1 motif" evidence="9">
    <location>
        <begin position="37"/>
        <end position="103"/>
    </location>
</feature>
<dbReference type="GO" id="GO:0022627">
    <property type="term" value="C:cytosolic small ribosomal subunit"/>
    <property type="evidence" value="ECO:0007669"/>
    <property type="project" value="TreeGrafter"/>
</dbReference>
<evidence type="ECO:0000259" key="9">
    <source>
        <dbReference type="PROSITE" id="PS50126"/>
    </source>
</evidence>
<reference evidence="11" key="1">
    <citation type="submission" date="2017-09" db="EMBL/GenBank/DDBJ databases">
        <title>The Reconstruction of 2,631 Draft Metagenome-Assembled Genomes from the Global Oceans.</title>
        <authorList>
            <person name="Tully B.J."/>
            <person name="Graham E.D."/>
            <person name="Heidelberg J.F."/>
        </authorList>
    </citation>
    <scope>NUCLEOTIDE SEQUENCE [LARGE SCALE GENOMIC DNA]</scope>
</reference>
<dbReference type="Proteomes" id="UP000226525">
    <property type="component" value="Unassembled WGS sequence"/>
</dbReference>
<dbReference type="GO" id="GO:0003729">
    <property type="term" value="F:mRNA binding"/>
    <property type="evidence" value="ECO:0007669"/>
    <property type="project" value="TreeGrafter"/>
</dbReference>
<dbReference type="InterPro" id="IPR003029">
    <property type="entry name" value="S1_domain"/>
</dbReference>
<name>A0A2D6YHH5_9DELT</name>
<dbReference type="PROSITE" id="PS50126">
    <property type="entry name" value="S1"/>
    <property type="match status" value="6"/>
</dbReference>
<dbReference type="InterPro" id="IPR035104">
    <property type="entry name" value="Ribosomal_protein_S1-like"/>
</dbReference>
<gene>
    <name evidence="10" type="ORF">CMN54_04150</name>
</gene>
<feature type="domain" description="S1 motif" evidence="9">
    <location>
        <begin position="121"/>
        <end position="186"/>
    </location>
</feature>
<dbReference type="FunFam" id="2.40.50.140:FF:000011">
    <property type="entry name" value="30S ribosomal protein S1"/>
    <property type="match status" value="2"/>
</dbReference>
<dbReference type="PANTHER" id="PTHR10724:SF7">
    <property type="entry name" value="SMALL RIBOSOMAL SUBUNIT PROTEIN BS1C"/>
    <property type="match status" value="1"/>
</dbReference>
<dbReference type="SUPFAM" id="SSF50249">
    <property type="entry name" value="Nucleic acid-binding proteins"/>
    <property type="match status" value="6"/>
</dbReference>
<dbReference type="EMBL" id="NZEX01000043">
    <property type="protein sequence ID" value="MAH62637.1"/>
    <property type="molecule type" value="Genomic_DNA"/>
</dbReference>
<evidence type="ECO:0000256" key="4">
    <source>
        <dbReference type="ARBA" id="ARBA00022980"/>
    </source>
</evidence>
<proteinExistence type="inferred from homology"/>
<dbReference type="GO" id="GO:0006412">
    <property type="term" value="P:translation"/>
    <property type="evidence" value="ECO:0007669"/>
    <property type="project" value="TreeGrafter"/>
</dbReference>
<evidence type="ECO:0000256" key="1">
    <source>
        <dbReference type="ARBA" id="ARBA00006767"/>
    </source>
</evidence>
<dbReference type="AlphaFoldDB" id="A0A2D6YHH5"/>
<dbReference type="PRINTS" id="PR00681">
    <property type="entry name" value="RIBOSOMALS1"/>
</dbReference>
<dbReference type="InterPro" id="IPR012340">
    <property type="entry name" value="NA-bd_OB-fold"/>
</dbReference>
<dbReference type="CDD" id="cd04465">
    <property type="entry name" value="S1_RPS1_repeat_ec2_hs2"/>
    <property type="match status" value="1"/>
</dbReference>
<organism evidence="10 11">
    <name type="scientific">SAR324 cluster bacterium</name>
    <dbReference type="NCBI Taxonomy" id="2024889"/>
    <lineage>
        <taxon>Bacteria</taxon>
        <taxon>Deltaproteobacteria</taxon>
        <taxon>SAR324 cluster</taxon>
    </lineage>
</organism>
<dbReference type="GO" id="GO:0003735">
    <property type="term" value="F:structural constituent of ribosome"/>
    <property type="evidence" value="ECO:0007669"/>
    <property type="project" value="TreeGrafter"/>
</dbReference>
<dbReference type="SMART" id="SM00316">
    <property type="entry name" value="S1"/>
    <property type="match status" value="6"/>
</dbReference>
<dbReference type="PANTHER" id="PTHR10724">
    <property type="entry name" value="30S RIBOSOMAL PROTEIN S1"/>
    <property type="match status" value="1"/>
</dbReference>
<dbReference type="Pfam" id="PF00575">
    <property type="entry name" value="S1"/>
    <property type="match status" value="6"/>
</dbReference>
<comment type="similarity">
    <text evidence="1">Belongs to the bacterial ribosomal protein bS1 family.</text>
</comment>
<feature type="domain" description="S1 motif" evidence="9">
    <location>
        <begin position="207"/>
        <end position="275"/>
    </location>
</feature>